<dbReference type="RefSeq" id="WP_188980096.1">
    <property type="nucleotide sequence ID" value="NZ_BMPG01000004.1"/>
</dbReference>
<dbReference type="AlphaFoldDB" id="A0A830FEY7"/>
<keyword evidence="1" id="KW-0472">Membrane</keyword>
<reference evidence="2" key="1">
    <citation type="journal article" date="2014" name="Int. J. Syst. Evol. Microbiol.">
        <title>Complete genome sequence of Corynebacterium casei LMG S-19264T (=DSM 44701T), isolated from a smear-ripened cheese.</title>
        <authorList>
            <consortium name="US DOE Joint Genome Institute (JGI-PGF)"/>
            <person name="Walter F."/>
            <person name="Albersmeier A."/>
            <person name="Kalinowski J."/>
            <person name="Ruckert C."/>
        </authorList>
    </citation>
    <scope>NUCLEOTIDE SEQUENCE</scope>
    <source>
        <strain evidence="2">JCM 19596</strain>
    </source>
</reference>
<protein>
    <submittedName>
        <fullName evidence="2">Uncharacterized protein</fullName>
    </submittedName>
</protein>
<dbReference type="Proteomes" id="UP000607197">
    <property type="component" value="Unassembled WGS sequence"/>
</dbReference>
<comment type="caution">
    <text evidence="2">The sequence shown here is derived from an EMBL/GenBank/DDBJ whole genome shotgun (WGS) entry which is preliminary data.</text>
</comment>
<proteinExistence type="predicted"/>
<dbReference type="EMBL" id="BMPG01000004">
    <property type="protein sequence ID" value="GGL68828.1"/>
    <property type="molecule type" value="Genomic_DNA"/>
</dbReference>
<keyword evidence="1" id="KW-1133">Transmembrane helix</keyword>
<reference evidence="2" key="2">
    <citation type="submission" date="2020-09" db="EMBL/GenBank/DDBJ databases">
        <authorList>
            <person name="Sun Q."/>
            <person name="Ohkuma M."/>
        </authorList>
    </citation>
    <scope>NUCLEOTIDE SEQUENCE</scope>
    <source>
        <strain evidence="2">JCM 19596</strain>
    </source>
</reference>
<sequence length="49" mass="5103">MTDSAESSTLPARVASLVDAVVAWWRGLDRGYQATVLGVCLLVAVALLG</sequence>
<keyword evidence="1" id="KW-0812">Transmembrane</keyword>
<evidence type="ECO:0000256" key="1">
    <source>
        <dbReference type="SAM" id="Phobius"/>
    </source>
</evidence>
<organism evidence="2 3">
    <name type="scientific">Halocalculus aciditolerans</name>
    <dbReference type="NCBI Taxonomy" id="1383812"/>
    <lineage>
        <taxon>Archaea</taxon>
        <taxon>Methanobacteriati</taxon>
        <taxon>Methanobacteriota</taxon>
        <taxon>Stenosarchaea group</taxon>
        <taxon>Halobacteria</taxon>
        <taxon>Halobacteriales</taxon>
        <taxon>Halobacteriaceae</taxon>
        <taxon>Halocalculus</taxon>
    </lineage>
</organism>
<keyword evidence="3" id="KW-1185">Reference proteome</keyword>
<name>A0A830FEY7_9EURY</name>
<gene>
    <name evidence="2" type="ORF">GCM10009039_28500</name>
</gene>
<evidence type="ECO:0000313" key="3">
    <source>
        <dbReference type="Proteomes" id="UP000607197"/>
    </source>
</evidence>
<accession>A0A830FEY7</accession>
<evidence type="ECO:0000313" key="2">
    <source>
        <dbReference type="EMBL" id="GGL68828.1"/>
    </source>
</evidence>
<feature type="transmembrane region" description="Helical" evidence="1">
    <location>
        <begin position="31"/>
        <end position="48"/>
    </location>
</feature>